<evidence type="ECO:0000256" key="6">
    <source>
        <dbReference type="ARBA" id="ARBA00022737"/>
    </source>
</evidence>
<evidence type="ECO:0000256" key="3">
    <source>
        <dbReference type="ARBA" id="ARBA00022614"/>
    </source>
</evidence>
<evidence type="ECO:0000259" key="12">
    <source>
        <dbReference type="SMART" id="SM00645"/>
    </source>
</evidence>
<dbReference type="PROSITE" id="PS00639">
    <property type="entry name" value="THIOL_PROTEASE_HIS"/>
    <property type="match status" value="1"/>
</dbReference>
<dbReference type="GO" id="GO:0016020">
    <property type="term" value="C:membrane"/>
    <property type="evidence" value="ECO:0007669"/>
    <property type="project" value="UniProtKB-SubCell"/>
</dbReference>
<gene>
    <name evidence="13" type="ORF">DKX38_016524</name>
</gene>
<evidence type="ECO:0000256" key="4">
    <source>
        <dbReference type="ARBA" id="ARBA00022692"/>
    </source>
</evidence>
<dbReference type="AlphaFoldDB" id="A0A5N5L9T6"/>
<dbReference type="InterPro" id="IPR038765">
    <property type="entry name" value="Papain-like_cys_pep_sf"/>
</dbReference>
<dbReference type="Gene3D" id="3.80.10.10">
    <property type="entry name" value="Ribonuclease Inhibitor"/>
    <property type="match status" value="2"/>
</dbReference>
<organism evidence="13 14">
    <name type="scientific">Salix brachista</name>
    <dbReference type="NCBI Taxonomy" id="2182728"/>
    <lineage>
        <taxon>Eukaryota</taxon>
        <taxon>Viridiplantae</taxon>
        <taxon>Streptophyta</taxon>
        <taxon>Embryophyta</taxon>
        <taxon>Tracheophyta</taxon>
        <taxon>Spermatophyta</taxon>
        <taxon>Magnoliopsida</taxon>
        <taxon>eudicotyledons</taxon>
        <taxon>Gunneridae</taxon>
        <taxon>Pentapetalae</taxon>
        <taxon>rosids</taxon>
        <taxon>fabids</taxon>
        <taxon>Malpighiales</taxon>
        <taxon>Salicaceae</taxon>
        <taxon>Saliceae</taxon>
        <taxon>Salix</taxon>
    </lineage>
</organism>
<dbReference type="Gene3D" id="3.90.70.10">
    <property type="entry name" value="Cysteine proteinases"/>
    <property type="match status" value="1"/>
</dbReference>
<dbReference type="GO" id="GO:0008234">
    <property type="term" value="F:cysteine-type peptidase activity"/>
    <property type="evidence" value="ECO:0007669"/>
    <property type="project" value="InterPro"/>
</dbReference>
<dbReference type="FunFam" id="3.80.10.10:FF:000275">
    <property type="entry name" value="Leucine-rich repeat receptor-like protein kinase"/>
    <property type="match status" value="1"/>
</dbReference>
<dbReference type="PRINTS" id="PR00705">
    <property type="entry name" value="PAPAIN"/>
</dbReference>
<dbReference type="InterPro" id="IPR039417">
    <property type="entry name" value="Peptidase_C1A_papain-like"/>
</dbReference>
<dbReference type="SMART" id="SM00645">
    <property type="entry name" value="Pept_C1"/>
    <property type="match status" value="1"/>
</dbReference>
<dbReference type="Pfam" id="PF00560">
    <property type="entry name" value="LRR_1"/>
    <property type="match status" value="3"/>
</dbReference>
<name>A0A5N5L9T6_9ROSI</name>
<dbReference type="GO" id="GO:0006508">
    <property type="term" value="P:proteolysis"/>
    <property type="evidence" value="ECO:0007669"/>
    <property type="project" value="InterPro"/>
</dbReference>
<comment type="subcellular location">
    <subcellularLocation>
        <location evidence="1">Membrane</location>
        <topology evidence="1">Single-pass type I membrane protein</topology>
    </subcellularLocation>
</comment>
<evidence type="ECO:0000256" key="10">
    <source>
        <dbReference type="ARBA" id="ARBA00023170"/>
    </source>
</evidence>
<dbReference type="InterPro" id="IPR000169">
    <property type="entry name" value="Pept_cys_AS"/>
</dbReference>
<keyword evidence="11" id="KW-0325">Glycoprotein</keyword>
<keyword evidence="3" id="KW-0433">Leucine-rich repeat</keyword>
<dbReference type="FunFam" id="3.80.10.10:FF:000383">
    <property type="entry name" value="Leucine-rich repeat receptor protein kinase EMS1"/>
    <property type="match status" value="1"/>
</dbReference>
<evidence type="ECO:0000256" key="5">
    <source>
        <dbReference type="ARBA" id="ARBA00022729"/>
    </source>
</evidence>
<dbReference type="InterPro" id="IPR025660">
    <property type="entry name" value="Pept_his_AS"/>
</dbReference>
<protein>
    <recommendedName>
        <fullName evidence="12">Peptidase C1A papain C-terminal domain-containing protein</fullName>
    </recommendedName>
</protein>
<evidence type="ECO:0000256" key="7">
    <source>
        <dbReference type="ARBA" id="ARBA00022989"/>
    </source>
</evidence>
<evidence type="ECO:0000256" key="2">
    <source>
        <dbReference type="ARBA" id="ARBA00009592"/>
    </source>
</evidence>
<dbReference type="InterPro" id="IPR013210">
    <property type="entry name" value="LRR_N_plant-typ"/>
</dbReference>
<dbReference type="PROSITE" id="PS00139">
    <property type="entry name" value="THIOL_PROTEASE_CYS"/>
    <property type="match status" value="1"/>
</dbReference>
<dbReference type="EMBL" id="VDCV01000010">
    <property type="protein sequence ID" value="KAB5538991.1"/>
    <property type="molecule type" value="Genomic_DNA"/>
</dbReference>
<dbReference type="CDD" id="cd02248">
    <property type="entry name" value="Peptidase_C1A"/>
    <property type="match status" value="1"/>
</dbReference>
<keyword evidence="8" id="KW-0472">Membrane</keyword>
<evidence type="ECO:0000256" key="9">
    <source>
        <dbReference type="ARBA" id="ARBA00023157"/>
    </source>
</evidence>
<keyword evidence="4" id="KW-0812">Transmembrane</keyword>
<accession>A0A5N5L9T6</accession>
<keyword evidence="14" id="KW-1185">Reference proteome</keyword>
<evidence type="ECO:0000313" key="14">
    <source>
        <dbReference type="Proteomes" id="UP000326939"/>
    </source>
</evidence>
<keyword evidence="10" id="KW-0675">Receptor</keyword>
<dbReference type="SUPFAM" id="SSF54001">
    <property type="entry name" value="Cysteine proteinases"/>
    <property type="match status" value="1"/>
</dbReference>
<dbReference type="InterPro" id="IPR025661">
    <property type="entry name" value="Pept_asp_AS"/>
</dbReference>
<proteinExistence type="inferred from homology"/>
<dbReference type="InterPro" id="IPR001611">
    <property type="entry name" value="Leu-rich_rpt"/>
</dbReference>
<feature type="domain" description="Peptidase C1A papain C-terminal" evidence="12">
    <location>
        <begin position="508"/>
        <end position="768"/>
    </location>
</feature>
<evidence type="ECO:0000256" key="8">
    <source>
        <dbReference type="ARBA" id="ARBA00023136"/>
    </source>
</evidence>
<comment type="similarity">
    <text evidence="2">Belongs to the RLP family.</text>
</comment>
<dbReference type="PROSITE" id="PS00640">
    <property type="entry name" value="THIOL_PROTEASE_ASN"/>
    <property type="match status" value="1"/>
</dbReference>
<evidence type="ECO:0000313" key="13">
    <source>
        <dbReference type="EMBL" id="KAB5538991.1"/>
    </source>
</evidence>
<comment type="caution">
    <text evidence="13">The sequence shown here is derived from an EMBL/GenBank/DDBJ whole genome shotgun (WGS) entry which is preliminary data.</text>
</comment>
<evidence type="ECO:0000256" key="1">
    <source>
        <dbReference type="ARBA" id="ARBA00004479"/>
    </source>
</evidence>
<dbReference type="SUPFAM" id="SSF52058">
    <property type="entry name" value="L domain-like"/>
    <property type="match status" value="1"/>
</dbReference>
<dbReference type="Pfam" id="PF08263">
    <property type="entry name" value="LRRNT_2"/>
    <property type="match status" value="1"/>
</dbReference>
<evidence type="ECO:0000256" key="11">
    <source>
        <dbReference type="ARBA" id="ARBA00023180"/>
    </source>
</evidence>
<dbReference type="InterPro" id="IPR032675">
    <property type="entry name" value="LRR_dom_sf"/>
</dbReference>
<sequence>MQPISSSFSLSGGGTDRLSLLAFKAQITADPLGSLSSWNESLHFCEWSGVTCGRRHQRAVELDLHSCKLAGSLSPHIGNLSFLRILDLSSNSFSQNIPQELGRLFRLLQLNLENNTFTGEIPANISYCSNLQLIDLRGNDLIGKIPAELGSLLNLQACLLSANHLVGEIPLSFENLSSVESIRVGDNHLQGSIPYGIGKLKRLKKLTVGLNNLSGTIPPSMYNLSSLTFLSVQINQFHGSLPSDLGRKLPSLEVLSFYDNKFNGPIPVTIFNASTLSIIDLGNNNFTGKVPPFPNLPNLQYLDFGSNDLGNGEEGDLIFLHSLANCTNSENLDGSFKEGLNLHKYVKMALPDHVMEVVDPVLLREVEETSSTASDRMRGIGNDKALECLVSIIEGHSPWNQEAWTASVKSLSQQMVPAVLKVENESCSRRQRERSLNCGVICEDGVGSTVRGDDDATVASPAPTALHGVTPFMDLTEEEFERIYTGVLGGGTVPVEKGSVSFMDASGLPGSFDWREKGAVTDVKMQGSCGSCWAFSATGSVEGANFIATGKLLNLSEQQLVDCDRVDSFRFALSISYSDQLDTITASTNNLGLHTSPQFEECDKTDKASCDDGCGGGLMTNAYRYLIEAGGLQEESSYPYTGKRGECKFDPEKIAVKVANFTKIAVDENQIAANLVHHGPLAIGLNAIFMQTYIGGVSCPLICGKKWLNHGVLLVGYGARGYSILRFSYKPYWIIKNSWGKHWGEKGYYRLCRGHGTCGMNQMVSAVVTKVA</sequence>
<reference evidence="14" key="1">
    <citation type="journal article" date="2019" name="Gigascience">
        <title>De novo genome assembly of the endangered Acer yangbiense, a plant species with extremely small populations endemic to Yunnan Province, China.</title>
        <authorList>
            <person name="Yang J."/>
            <person name="Wariss H.M."/>
            <person name="Tao L."/>
            <person name="Zhang R."/>
            <person name="Yun Q."/>
            <person name="Hollingsworth P."/>
            <person name="Dao Z."/>
            <person name="Luo G."/>
            <person name="Guo H."/>
            <person name="Ma Y."/>
            <person name="Sun W."/>
        </authorList>
    </citation>
    <scope>NUCLEOTIDE SEQUENCE [LARGE SCALE GENOMIC DNA]</scope>
    <source>
        <strain evidence="14">cv. br00</strain>
    </source>
</reference>
<keyword evidence="5" id="KW-0732">Signal</keyword>
<keyword evidence="9" id="KW-1015">Disulfide bond</keyword>
<dbReference type="PANTHER" id="PTHR48063">
    <property type="entry name" value="LRR RECEPTOR-LIKE KINASE"/>
    <property type="match status" value="1"/>
</dbReference>
<dbReference type="InterPro" id="IPR046956">
    <property type="entry name" value="RLP23-like"/>
</dbReference>
<keyword evidence="7" id="KW-1133">Transmembrane helix</keyword>
<keyword evidence="6" id="KW-0677">Repeat</keyword>
<dbReference type="InterPro" id="IPR000668">
    <property type="entry name" value="Peptidase_C1A_C"/>
</dbReference>
<dbReference type="Pfam" id="PF00112">
    <property type="entry name" value="Peptidase_C1"/>
    <property type="match status" value="2"/>
</dbReference>
<dbReference type="Proteomes" id="UP000326939">
    <property type="component" value="Chromosome 10"/>
</dbReference>